<dbReference type="eggNOG" id="ENOG50330C3">
    <property type="taxonomic scope" value="Bacteria"/>
</dbReference>
<name>Q3A6E6_SYNC1</name>
<dbReference type="EMBL" id="CP000142">
    <property type="protein sequence ID" value="ABA88061.1"/>
    <property type="molecule type" value="Genomic_DNA"/>
</dbReference>
<dbReference type="RefSeq" id="WP_011340515.1">
    <property type="nucleotide sequence ID" value="NC_007498.2"/>
</dbReference>
<feature type="region of interest" description="Disordered" evidence="1">
    <location>
        <begin position="1"/>
        <end position="20"/>
    </location>
</feature>
<evidence type="ECO:0000256" key="1">
    <source>
        <dbReference type="SAM" id="MobiDB-lite"/>
    </source>
</evidence>
<dbReference type="InterPro" id="IPR021248">
    <property type="entry name" value="DUF2787"/>
</dbReference>
<proteinExistence type="predicted"/>
<dbReference type="KEGG" id="pca:Pcar_0804"/>
<reference evidence="3" key="1">
    <citation type="submission" date="2005-10" db="EMBL/GenBank/DDBJ databases">
        <title>Complete sequence of Pelobacter carbinolicus DSM 2380.</title>
        <authorList>
            <person name="Copeland A."/>
            <person name="Lucas S."/>
            <person name="Lapidus A."/>
            <person name="Barry K."/>
            <person name="Detter J.C."/>
            <person name="Glavina T."/>
            <person name="Hammon N."/>
            <person name="Israni S."/>
            <person name="Pitluck S."/>
            <person name="Chertkov O."/>
            <person name="Schmutz J."/>
            <person name="Larimer F."/>
            <person name="Land M."/>
            <person name="Kyrpides N."/>
            <person name="Ivanova N."/>
            <person name="Richardson P."/>
        </authorList>
    </citation>
    <scope>NUCLEOTIDE SEQUENCE [LARGE SCALE GENOMIC DNA]</scope>
    <source>
        <strain evidence="3">DSM 2380 / NBRC 103641 / GraBd1</strain>
    </source>
</reference>
<dbReference type="Gene3D" id="3.10.450.430">
    <property type="entry name" value="Protein of unknown function DUF2787"/>
    <property type="match status" value="1"/>
</dbReference>
<dbReference type="OrthoDB" id="5405822at2"/>
<sequence length="146" mass="16470">MSDRTSASREDSPTRFNTRSFPLPIHPKLAKILEDEIRKADVPEGKGLVLNFRDPHYSALEGGYHPVEIAVAADGSILYVTDFLYLGQPPYAELVKDLDFDASLGLFQQGGIDFPLEEGAGMFELWQHNFCVYYRMGVFRVEVEPL</sequence>
<organism evidence="2 3">
    <name type="scientific">Syntrophotalea carbinolica (strain DSM 2380 / NBRC 103641 / GraBd1)</name>
    <name type="common">Pelobacter carbinolicus</name>
    <dbReference type="NCBI Taxonomy" id="338963"/>
    <lineage>
        <taxon>Bacteria</taxon>
        <taxon>Pseudomonadati</taxon>
        <taxon>Thermodesulfobacteriota</taxon>
        <taxon>Desulfuromonadia</taxon>
        <taxon>Desulfuromonadales</taxon>
        <taxon>Syntrophotaleaceae</taxon>
        <taxon>Syntrophotalea</taxon>
    </lineage>
</organism>
<evidence type="ECO:0000313" key="2">
    <source>
        <dbReference type="EMBL" id="ABA88061.1"/>
    </source>
</evidence>
<dbReference type="HOGENOM" id="CLU_119868_0_0_7"/>
<dbReference type="Proteomes" id="UP000002534">
    <property type="component" value="Chromosome"/>
</dbReference>
<dbReference type="AlphaFoldDB" id="Q3A6E6"/>
<reference evidence="2 3" key="2">
    <citation type="journal article" date="2012" name="BMC Genomics">
        <title>The genome of Pelobacter carbinolicus reveals surprising metabolic capabilities and physiological features.</title>
        <authorList>
            <person name="Aklujkar M."/>
            <person name="Haveman S.A."/>
            <person name="Didonato R.Jr."/>
            <person name="Chertkov O."/>
            <person name="Han C.S."/>
            <person name="Land M.L."/>
            <person name="Brown P."/>
            <person name="Lovley D.R."/>
        </authorList>
    </citation>
    <scope>NUCLEOTIDE SEQUENCE [LARGE SCALE GENOMIC DNA]</scope>
    <source>
        <strain evidence="3">DSM 2380 / NBRC 103641 / GraBd1</strain>
    </source>
</reference>
<keyword evidence="3" id="KW-1185">Reference proteome</keyword>
<dbReference type="Pfam" id="PF10980">
    <property type="entry name" value="DUF2787"/>
    <property type="match status" value="1"/>
</dbReference>
<feature type="compositionally biased region" description="Basic and acidic residues" evidence="1">
    <location>
        <begin position="1"/>
        <end position="13"/>
    </location>
</feature>
<evidence type="ECO:0000313" key="3">
    <source>
        <dbReference type="Proteomes" id="UP000002534"/>
    </source>
</evidence>
<accession>Q3A6E6</accession>
<evidence type="ECO:0008006" key="4">
    <source>
        <dbReference type="Google" id="ProtNLM"/>
    </source>
</evidence>
<dbReference type="PANTHER" id="PTHR38978">
    <property type="entry name" value="DUF2787 DOMAIN-CONTAINING PROTEIN"/>
    <property type="match status" value="1"/>
</dbReference>
<gene>
    <name evidence="2" type="ordered locus">Pcar_0804</name>
</gene>
<protein>
    <recommendedName>
        <fullName evidence="4">DUF2787 domain-containing protein</fullName>
    </recommendedName>
</protein>
<dbReference type="STRING" id="338963.Pcar_0804"/>
<dbReference type="PANTHER" id="PTHR38978:SF2">
    <property type="entry name" value="DUF2787 DOMAIN-CONTAINING PROTEIN"/>
    <property type="match status" value="1"/>
</dbReference>